<proteinExistence type="predicted"/>
<accession>A0ABY4GZP7</accession>
<dbReference type="Proteomes" id="UP000831880">
    <property type="component" value="Chromosome"/>
</dbReference>
<name>A0ABY4GZP7_9BACI</name>
<keyword evidence="2" id="KW-1185">Reference proteome</keyword>
<sequence length="54" mass="6341">MAFVNHSKPYLQWLDRPIERFGFDVEAMGLHDGYLTLIAHRRYQTGKGFLAMEI</sequence>
<evidence type="ECO:0000313" key="2">
    <source>
        <dbReference type="Proteomes" id="UP000831880"/>
    </source>
</evidence>
<reference evidence="1 2" key="1">
    <citation type="submission" date="2022-04" db="EMBL/GenBank/DDBJ databases">
        <title>Halobacillus sp. isolated from saltern.</title>
        <authorList>
            <person name="Won M."/>
            <person name="Lee C.-M."/>
            <person name="Woen H.-Y."/>
            <person name="Kwon S.-W."/>
        </authorList>
    </citation>
    <scope>NUCLEOTIDE SEQUENCE [LARGE SCALE GENOMIC DNA]</scope>
    <source>
        <strain evidence="1 2">SSTM10-2</strain>
    </source>
</reference>
<evidence type="ECO:0000313" key="1">
    <source>
        <dbReference type="EMBL" id="UOQ93670.1"/>
    </source>
</evidence>
<dbReference type="RefSeq" id="WP_244753284.1">
    <property type="nucleotide sequence ID" value="NZ_CP095074.1"/>
</dbReference>
<protein>
    <submittedName>
        <fullName evidence="1">Uncharacterized protein</fullName>
    </submittedName>
</protein>
<dbReference type="EMBL" id="CP095074">
    <property type="protein sequence ID" value="UOQ93670.1"/>
    <property type="molecule type" value="Genomic_DNA"/>
</dbReference>
<organism evidence="1 2">
    <name type="scientific">Halobacillus shinanisalinarum</name>
    <dbReference type="NCBI Taxonomy" id="2932258"/>
    <lineage>
        <taxon>Bacteria</taxon>
        <taxon>Bacillati</taxon>
        <taxon>Bacillota</taxon>
        <taxon>Bacilli</taxon>
        <taxon>Bacillales</taxon>
        <taxon>Bacillaceae</taxon>
        <taxon>Halobacillus</taxon>
    </lineage>
</organism>
<gene>
    <name evidence="1" type="ORF">MUO14_01285</name>
</gene>